<dbReference type="Proteomes" id="UP001549749">
    <property type="component" value="Unassembled WGS sequence"/>
</dbReference>
<reference evidence="4 5" key="1">
    <citation type="submission" date="2024-06" db="EMBL/GenBank/DDBJ databases">
        <title>Chitinophaga defluvii sp. nov., isolated from municipal sewage.</title>
        <authorList>
            <person name="Zhang L."/>
        </authorList>
    </citation>
    <scope>NUCLEOTIDE SEQUENCE [LARGE SCALE GENOMIC DNA]</scope>
    <source>
        <strain evidence="4 5">H8</strain>
    </source>
</reference>
<dbReference type="InterPro" id="IPR052155">
    <property type="entry name" value="Biofilm_reg_signaling"/>
</dbReference>
<keyword evidence="1" id="KW-0472">Membrane</keyword>
<dbReference type="PANTHER" id="PTHR44757:SF2">
    <property type="entry name" value="BIOFILM ARCHITECTURE MAINTENANCE PROTEIN MBAA"/>
    <property type="match status" value="1"/>
</dbReference>
<dbReference type="RefSeq" id="WP_354662269.1">
    <property type="nucleotide sequence ID" value="NZ_JBEXAC010000002.1"/>
</dbReference>
<comment type="caution">
    <text evidence="4">The sequence shown here is derived from an EMBL/GenBank/DDBJ whole genome shotgun (WGS) entry which is preliminary data.</text>
</comment>
<dbReference type="EMBL" id="JBEXAC010000002">
    <property type="protein sequence ID" value="MET6999706.1"/>
    <property type="molecule type" value="Genomic_DNA"/>
</dbReference>
<dbReference type="InterPro" id="IPR035965">
    <property type="entry name" value="PAS-like_dom_sf"/>
</dbReference>
<keyword evidence="5" id="KW-1185">Reference proteome</keyword>
<feature type="domain" description="PAC" evidence="3">
    <location>
        <begin position="271"/>
        <end position="323"/>
    </location>
</feature>
<dbReference type="SUPFAM" id="SSF55785">
    <property type="entry name" value="PYP-like sensor domain (PAS domain)"/>
    <property type="match status" value="2"/>
</dbReference>
<dbReference type="SUPFAM" id="SSF47384">
    <property type="entry name" value="Homodimeric domain of signal transducing histidine kinase"/>
    <property type="match status" value="1"/>
</dbReference>
<keyword evidence="1" id="KW-1133">Transmembrane helix</keyword>
<dbReference type="Gene3D" id="1.10.287.130">
    <property type="match status" value="1"/>
</dbReference>
<organism evidence="4 5">
    <name type="scientific">Chitinophaga defluvii</name>
    <dbReference type="NCBI Taxonomy" id="3163343"/>
    <lineage>
        <taxon>Bacteria</taxon>
        <taxon>Pseudomonadati</taxon>
        <taxon>Bacteroidota</taxon>
        <taxon>Chitinophagia</taxon>
        <taxon>Chitinophagales</taxon>
        <taxon>Chitinophagaceae</taxon>
        <taxon>Chitinophaga</taxon>
    </lineage>
</organism>
<protein>
    <submittedName>
        <fullName evidence="4">PAS domain-containing protein</fullName>
    </submittedName>
</protein>
<dbReference type="InterPro" id="IPR001610">
    <property type="entry name" value="PAC"/>
</dbReference>
<evidence type="ECO:0000313" key="4">
    <source>
        <dbReference type="EMBL" id="MET6999706.1"/>
    </source>
</evidence>
<dbReference type="SMART" id="SM00086">
    <property type="entry name" value="PAC"/>
    <property type="match status" value="2"/>
</dbReference>
<keyword evidence="1" id="KW-0812">Transmembrane</keyword>
<proteinExistence type="predicted"/>
<dbReference type="PANTHER" id="PTHR44757">
    <property type="entry name" value="DIGUANYLATE CYCLASE DGCP"/>
    <property type="match status" value="1"/>
</dbReference>
<evidence type="ECO:0000313" key="5">
    <source>
        <dbReference type="Proteomes" id="UP001549749"/>
    </source>
</evidence>
<evidence type="ECO:0000259" key="2">
    <source>
        <dbReference type="PROSITE" id="PS50112"/>
    </source>
</evidence>
<dbReference type="InterPro" id="IPR036097">
    <property type="entry name" value="HisK_dim/P_sf"/>
</dbReference>
<dbReference type="NCBIfam" id="TIGR00229">
    <property type="entry name" value="sensory_box"/>
    <property type="match status" value="2"/>
</dbReference>
<feature type="domain" description="PAS" evidence="2">
    <location>
        <begin position="197"/>
        <end position="268"/>
    </location>
</feature>
<dbReference type="PROSITE" id="PS50113">
    <property type="entry name" value="PAC"/>
    <property type="match status" value="1"/>
</dbReference>
<feature type="transmembrane region" description="Helical" evidence="1">
    <location>
        <begin position="7"/>
        <end position="26"/>
    </location>
</feature>
<dbReference type="SMART" id="SM00091">
    <property type="entry name" value="PAS"/>
    <property type="match status" value="2"/>
</dbReference>
<dbReference type="Gene3D" id="3.30.450.20">
    <property type="entry name" value="PAS domain"/>
    <property type="match status" value="2"/>
</dbReference>
<accession>A0ABV2T9K7</accession>
<dbReference type="PROSITE" id="PS50112">
    <property type="entry name" value="PAS"/>
    <property type="match status" value="1"/>
</dbReference>
<evidence type="ECO:0000259" key="3">
    <source>
        <dbReference type="PROSITE" id="PS50113"/>
    </source>
</evidence>
<dbReference type="CDD" id="cd00130">
    <property type="entry name" value="PAS"/>
    <property type="match status" value="2"/>
</dbReference>
<gene>
    <name evidence="4" type="ORF">ABR189_20115</name>
</gene>
<dbReference type="InterPro" id="IPR000014">
    <property type="entry name" value="PAS"/>
</dbReference>
<sequence>MRHTPLRITYICLLFAAIWVSGHYSIRQMAHISPDSNYRLPVVIFDIAFIIISILLIYLLFQKTYRYRQYEQLFKHHPIPIWIYEKSTLKFLSVNQAAIDKYGYSKKEFLNLTITDIRDETEIAQLMENIRLKCDGVEYRGKWKHRKKNGENFYVEIYAHSGKYYGKEVRIIMAKDIDAQIQANRRTKELQALQQQEINKLSLVASKTKNAVLITNAYQEIEWVNEGFIAQFGFTMEEILGKRPRHFLLGDHADASTLSGIEELMQKKEAFTSELLTYHKNGHPFWVRVDVSPVLNEKNEIEKFVAIITDVTERKKFVHQLEEQNQALRQIAWIISHEVRRPVVSILSITDLFDKSNTDKALNGQLMDWLKISTTQLDEIIHKIDHRVKQLE</sequence>
<name>A0ABV2T9K7_9BACT</name>
<feature type="transmembrane region" description="Helical" evidence="1">
    <location>
        <begin position="38"/>
        <end position="61"/>
    </location>
</feature>
<dbReference type="InterPro" id="IPR000700">
    <property type="entry name" value="PAS-assoc_C"/>
</dbReference>
<dbReference type="Pfam" id="PF13426">
    <property type="entry name" value="PAS_9"/>
    <property type="match status" value="2"/>
</dbReference>
<evidence type="ECO:0000256" key="1">
    <source>
        <dbReference type="SAM" id="Phobius"/>
    </source>
</evidence>